<organism evidence="1 2">
    <name type="scientific">Meloidogyne enterolobii</name>
    <name type="common">Root-knot nematode worm</name>
    <name type="synonym">Meloidogyne mayaguensis</name>
    <dbReference type="NCBI Taxonomy" id="390850"/>
    <lineage>
        <taxon>Eukaryota</taxon>
        <taxon>Metazoa</taxon>
        <taxon>Ecdysozoa</taxon>
        <taxon>Nematoda</taxon>
        <taxon>Chromadorea</taxon>
        <taxon>Rhabditida</taxon>
        <taxon>Tylenchina</taxon>
        <taxon>Tylenchomorpha</taxon>
        <taxon>Tylenchoidea</taxon>
        <taxon>Meloidogynidae</taxon>
        <taxon>Meloidogyninae</taxon>
        <taxon>Meloidogyne</taxon>
    </lineage>
</organism>
<evidence type="ECO:0000313" key="2">
    <source>
        <dbReference type="Proteomes" id="UP000580250"/>
    </source>
</evidence>
<sequence length="49" mass="5842">MNFDNGSLISEYFIEKEYVIVEQKCGLYKMVRFPSFLCLSLAYSNKRYC</sequence>
<dbReference type="Proteomes" id="UP000580250">
    <property type="component" value="Unassembled WGS sequence"/>
</dbReference>
<evidence type="ECO:0000313" key="1">
    <source>
        <dbReference type="EMBL" id="CAD2195450.1"/>
    </source>
</evidence>
<protein>
    <submittedName>
        <fullName evidence="1">Uncharacterized protein</fullName>
    </submittedName>
</protein>
<dbReference type="AlphaFoldDB" id="A0A6V7X7Y6"/>
<proteinExistence type="predicted"/>
<dbReference type="EMBL" id="CAJEWN010001215">
    <property type="protein sequence ID" value="CAD2195450.1"/>
    <property type="molecule type" value="Genomic_DNA"/>
</dbReference>
<name>A0A6V7X7Y6_MELEN</name>
<gene>
    <name evidence="1" type="ORF">MENT_LOCUS48541</name>
</gene>
<reference evidence="1 2" key="1">
    <citation type="submission" date="2020-08" db="EMBL/GenBank/DDBJ databases">
        <authorList>
            <person name="Koutsovoulos G."/>
            <person name="Danchin GJ E."/>
        </authorList>
    </citation>
    <scope>NUCLEOTIDE SEQUENCE [LARGE SCALE GENOMIC DNA]</scope>
</reference>
<comment type="caution">
    <text evidence="1">The sequence shown here is derived from an EMBL/GenBank/DDBJ whole genome shotgun (WGS) entry which is preliminary data.</text>
</comment>
<accession>A0A6V7X7Y6</accession>